<dbReference type="SUPFAM" id="SSF52738">
    <property type="entry name" value="Methylesterase CheB, C-terminal domain"/>
    <property type="match status" value="1"/>
</dbReference>
<dbReference type="PANTHER" id="PTHR42872">
    <property type="entry name" value="PROTEIN-GLUTAMATE METHYLESTERASE/PROTEIN-GLUTAMINE GLUTAMINASE"/>
    <property type="match status" value="1"/>
</dbReference>
<evidence type="ECO:0000256" key="2">
    <source>
        <dbReference type="ARBA" id="ARBA00039140"/>
    </source>
</evidence>
<evidence type="ECO:0000313" key="6">
    <source>
        <dbReference type="EMBL" id="WPU96564.1"/>
    </source>
</evidence>
<keyword evidence="4" id="KW-0145">Chemotaxis</keyword>
<comment type="catalytic activity">
    <reaction evidence="3">
        <text>[protein]-L-glutamate 5-O-methyl ester + H2O = L-glutamyl-[protein] + methanol + H(+)</text>
        <dbReference type="Rhea" id="RHEA:23236"/>
        <dbReference type="Rhea" id="RHEA-COMP:10208"/>
        <dbReference type="Rhea" id="RHEA-COMP:10311"/>
        <dbReference type="ChEBI" id="CHEBI:15377"/>
        <dbReference type="ChEBI" id="CHEBI:15378"/>
        <dbReference type="ChEBI" id="CHEBI:17790"/>
        <dbReference type="ChEBI" id="CHEBI:29973"/>
        <dbReference type="ChEBI" id="CHEBI:82795"/>
        <dbReference type="EC" id="3.1.1.61"/>
    </reaction>
</comment>
<dbReference type="PANTHER" id="PTHR42872:SF3">
    <property type="entry name" value="PROTEIN-GLUTAMATE METHYLESTERASE_PROTEIN-GLUTAMINE GLUTAMINASE 1"/>
    <property type="match status" value="1"/>
</dbReference>
<organism evidence="6 7">
    <name type="scientific">Mucilaginibacter sabulilitoris</name>
    <dbReference type="NCBI Taxonomy" id="1173583"/>
    <lineage>
        <taxon>Bacteria</taxon>
        <taxon>Pseudomonadati</taxon>
        <taxon>Bacteroidota</taxon>
        <taxon>Sphingobacteriia</taxon>
        <taxon>Sphingobacteriales</taxon>
        <taxon>Sphingobacteriaceae</taxon>
        <taxon>Mucilaginibacter</taxon>
    </lineage>
</organism>
<dbReference type="EMBL" id="CP139558">
    <property type="protein sequence ID" value="WPU96564.1"/>
    <property type="molecule type" value="Genomic_DNA"/>
</dbReference>
<keyword evidence="7" id="KW-1185">Reference proteome</keyword>
<reference evidence="6 7" key="1">
    <citation type="submission" date="2023-11" db="EMBL/GenBank/DDBJ databases">
        <title>Analysis of the Genomes of Mucilaginibacter gossypii cycad 4 and M. sabulilitoris SNA2: microbes with the potential for plant growth promotion.</title>
        <authorList>
            <person name="Hirsch A.M."/>
            <person name="Humm E."/>
            <person name="Rubbi M."/>
            <person name="Del Vecchio G."/>
            <person name="Ha S.M."/>
            <person name="Pellegrini M."/>
            <person name="Gunsalus R.P."/>
        </authorList>
    </citation>
    <scope>NUCLEOTIDE SEQUENCE [LARGE SCALE GENOMIC DNA]</scope>
    <source>
        <strain evidence="6 7">SNA2</strain>
    </source>
</reference>
<dbReference type="PROSITE" id="PS50122">
    <property type="entry name" value="CHEB"/>
    <property type="match status" value="1"/>
</dbReference>
<feature type="active site" evidence="4">
    <location>
        <position position="22"/>
    </location>
</feature>
<feature type="active site" evidence="4">
    <location>
        <position position="49"/>
    </location>
</feature>
<gene>
    <name evidence="6" type="ORF">SNE25_13650</name>
</gene>
<evidence type="ECO:0000256" key="1">
    <source>
        <dbReference type="ARBA" id="ARBA00022801"/>
    </source>
</evidence>
<feature type="active site" evidence="4">
    <location>
        <position position="142"/>
    </location>
</feature>
<name>A0ABZ0TUF7_9SPHI</name>
<sequence>MGPDKNLLERWRTTEILLLGGSAGSFKLLFQIVKLLPASLNKVVIIVIHRKRNFFSEIEKLFAENSSIPLHEIEDKDVLKKNTIYIAPANYHTLIEKEGYFSLDVSEAVWYSKPSIDVTFESAAEIYDKRCMAVLLSGANQDGAEGMLKLRNSGAVTIAQHPDDAEMDEMPAAAINIGAATYILRTEEIFELLQIQ</sequence>
<evidence type="ECO:0000256" key="4">
    <source>
        <dbReference type="PROSITE-ProRule" id="PRU00050"/>
    </source>
</evidence>
<proteinExistence type="predicted"/>
<dbReference type="Pfam" id="PF01339">
    <property type="entry name" value="CheB_methylest"/>
    <property type="match status" value="1"/>
</dbReference>
<accession>A0ABZ0TUF7</accession>
<dbReference type="InterPro" id="IPR000673">
    <property type="entry name" value="Sig_transdc_resp-reg_Me-estase"/>
</dbReference>
<dbReference type="InterPro" id="IPR035909">
    <property type="entry name" value="CheB_C"/>
</dbReference>
<evidence type="ECO:0000313" key="7">
    <source>
        <dbReference type="Proteomes" id="UP001324380"/>
    </source>
</evidence>
<protein>
    <recommendedName>
        <fullName evidence="2">protein-glutamate methylesterase</fullName>
        <ecNumber evidence="2">3.1.1.61</ecNumber>
    </recommendedName>
</protein>
<evidence type="ECO:0000256" key="3">
    <source>
        <dbReference type="ARBA" id="ARBA00048267"/>
    </source>
</evidence>
<dbReference type="Proteomes" id="UP001324380">
    <property type="component" value="Chromosome"/>
</dbReference>
<dbReference type="Gene3D" id="3.40.50.180">
    <property type="entry name" value="Methylesterase CheB, C-terminal domain"/>
    <property type="match status" value="1"/>
</dbReference>
<evidence type="ECO:0000259" key="5">
    <source>
        <dbReference type="PROSITE" id="PS50122"/>
    </source>
</evidence>
<dbReference type="EC" id="3.1.1.61" evidence="2"/>
<dbReference type="CDD" id="cd16433">
    <property type="entry name" value="CheB"/>
    <property type="match status" value="1"/>
</dbReference>
<dbReference type="RefSeq" id="WP_321565657.1">
    <property type="nucleotide sequence ID" value="NZ_CP139558.1"/>
</dbReference>
<keyword evidence="1 4" id="KW-0378">Hydrolase</keyword>
<feature type="domain" description="CheB-type methylesterase" evidence="5">
    <location>
        <begin position="10"/>
        <end position="196"/>
    </location>
</feature>